<reference evidence="1 2" key="1">
    <citation type="submission" date="2019-06" db="EMBL/GenBank/DDBJ databases">
        <title>Sorghum-associated microbial communities from plants grown in Nebraska, USA.</title>
        <authorList>
            <person name="Schachtman D."/>
        </authorList>
    </citation>
    <scope>NUCLEOTIDE SEQUENCE [LARGE SCALE GENOMIC DNA]</scope>
    <source>
        <strain evidence="1 2">1225</strain>
    </source>
</reference>
<dbReference type="EMBL" id="VIWP01000011">
    <property type="protein sequence ID" value="TWF47582.1"/>
    <property type="molecule type" value="Genomic_DNA"/>
</dbReference>
<dbReference type="OrthoDB" id="8420007at2"/>
<dbReference type="RefSeq" id="WP_145642407.1">
    <property type="nucleotide sequence ID" value="NZ_VIWP01000011.1"/>
</dbReference>
<protein>
    <submittedName>
        <fullName evidence="1">Uncharacterized protein</fullName>
    </submittedName>
</protein>
<evidence type="ECO:0000313" key="1">
    <source>
        <dbReference type="EMBL" id="TWF47582.1"/>
    </source>
</evidence>
<dbReference type="AlphaFoldDB" id="A0A561QB41"/>
<comment type="caution">
    <text evidence="1">The sequence shown here is derived from an EMBL/GenBank/DDBJ whole genome shotgun (WGS) entry which is preliminary data.</text>
</comment>
<accession>A0A561QB41</accession>
<keyword evidence="2" id="KW-1185">Reference proteome</keyword>
<proteinExistence type="predicted"/>
<name>A0A561QB41_9HYPH</name>
<organism evidence="1 2">
    <name type="scientific">Neorhizobium alkalisoli</name>
    <dbReference type="NCBI Taxonomy" id="528178"/>
    <lineage>
        <taxon>Bacteria</taxon>
        <taxon>Pseudomonadati</taxon>
        <taxon>Pseudomonadota</taxon>
        <taxon>Alphaproteobacteria</taxon>
        <taxon>Hyphomicrobiales</taxon>
        <taxon>Rhizobiaceae</taxon>
        <taxon>Rhizobium/Agrobacterium group</taxon>
        <taxon>Neorhizobium</taxon>
    </lineage>
</organism>
<dbReference type="Proteomes" id="UP000320653">
    <property type="component" value="Unassembled WGS sequence"/>
</dbReference>
<sequence length="115" mass="12749">MPIELDEPTITIPKYPADEVREVLTGELITSVKDLSDIQGIVLPTEKKELVVKTLHIDSHTLVEILCSLDPVVGFEVGQEALRPGGYDSIEEAVIDVTARLEKLWAEHYAKKVKA</sequence>
<gene>
    <name evidence="1" type="ORF">FHW37_11185</name>
</gene>
<evidence type="ECO:0000313" key="2">
    <source>
        <dbReference type="Proteomes" id="UP000320653"/>
    </source>
</evidence>